<evidence type="ECO:0000313" key="1">
    <source>
        <dbReference type="EMBL" id="SDU79907.1"/>
    </source>
</evidence>
<evidence type="ECO:0000313" key="2">
    <source>
        <dbReference type="Proteomes" id="UP000198825"/>
    </source>
</evidence>
<proteinExistence type="predicted"/>
<keyword evidence="2" id="KW-1185">Reference proteome</keyword>
<organism evidence="1 2">
    <name type="scientific">Microlunatus sagamiharensis</name>
    <dbReference type="NCBI Taxonomy" id="546874"/>
    <lineage>
        <taxon>Bacteria</taxon>
        <taxon>Bacillati</taxon>
        <taxon>Actinomycetota</taxon>
        <taxon>Actinomycetes</taxon>
        <taxon>Propionibacteriales</taxon>
        <taxon>Propionibacteriaceae</taxon>
        <taxon>Microlunatus</taxon>
    </lineage>
</organism>
<accession>A0A1H2LFV6</accession>
<dbReference type="Proteomes" id="UP000198825">
    <property type="component" value="Chromosome I"/>
</dbReference>
<dbReference type="STRING" id="546874.SAMN04488544_0073"/>
<evidence type="ECO:0008006" key="3">
    <source>
        <dbReference type="Google" id="ProtNLM"/>
    </source>
</evidence>
<name>A0A1H2LFV6_9ACTN</name>
<protein>
    <recommendedName>
        <fullName evidence="3">Swt1-like HEPN domain-containing protein</fullName>
    </recommendedName>
</protein>
<sequence length="438" mass="48968">MSTGTLFPELVAALRYPHSLVFAHVGALQRTSSFHSLLVDETSEHGGIDVIPVDHRRALDYPSEHLSPQSLVMIDEFEVIAAEGDEETLTRLRPAINVYREAGARVLLISRYPASRFPRVSGNSIVHDCQNISVTTYSIEHARAFLDRRGISELDAQARLHQHADGSAALLETFSEIETSEGSGNQKRERATSAIYSVAISAFKEVGPEVCAWLESMVFEQRAFSCTQSEVPPEVSEALLGAGIARVTVGPSDQIELLPRSSREVWEAALGDFLEQCIDPLESWRQLAGEIFTLERLLRQALAASFRAEYGDVWAGQVLESRTESILAQVRRDVSPHATSLNDVRSPLDWLTLESLLELGEEQVISLPGLVGMTRDQWSNLRFQVVSIRNRFAHMRISRLRDLETVRSAVKLLQLRILAAEQRGDIRRIGRLRQAWPK</sequence>
<dbReference type="EMBL" id="LT629799">
    <property type="protein sequence ID" value="SDU79907.1"/>
    <property type="molecule type" value="Genomic_DNA"/>
</dbReference>
<reference evidence="1" key="1">
    <citation type="submission" date="2016-10" db="EMBL/GenBank/DDBJ databases">
        <authorList>
            <person name="de Groot N.N."/>
        </authorList>
    </citation>
    <scope>NUCLEOTIDE SEQUENCE [LARGE SCALE GENOMIC DNA]</scope>
    <source>
        <strain evidence="1">DSM 21743</strain>
    </source>
</reference>
<dbReference type="AlphaFoldDB" id="A0A1H2LFV6"/>
<gene>
    <name evidence="1" type="ORF">SAMN04488544_0073</name>
</gene>